<dbReference type="Pfam" id="PF16640">
    <property type="entry name" value="Big_3_5"/>
    <property type="match status" value="1"/>
</dbReference>
<evidence type="ECO:0000256" key="1">
    <source>
        <dbReference type="SAM" id="MobiDB-lite"/>
    </source>
</evidence>
<evidence type="ECO:0000313" key="4">
    <source>
        <dbReference type="Proteomes" id="UP001501523"/>
    </source>
</evidence>
<evidence type="ECO:0000259" key="2">
    <source>
        <dbReference type="Pfam" id="PF16640"/>
    </source>
</evidence>
<reference evidence="4" key="1">
    <citation type="journal article" date="2019" name="Int. J. Syst. Evol. Microbiol.">
        <title>The Global Catalogue of Microorganisms (GCM) 10K type strain sequencing project: providing services to taxonomists for standard genome sequencing and annotation.</title>
        <authorList>
            <consortium name="The Broad Institute Genomics Platform"/>
            <consortium name="The Broad Institute Genome Sequencing Center for Infectious Disease"/>
            <person name="Wu L."/>
            <person name="Ma J."/>
        </authorList>
    </citation>
    <scope>NUCLEOTIDE SEQUENCE [LARGE SCALE GENOMIC DNA]</scope>
    <source>
        <strain evidence="4">JCM 15421</strain>
    </source>
</reference>
<dbReference type="EMBL" id="BAAAEU010000024">
    <property type="protein sequence ID" value="GAA0720050.1"/>
    <property type="molecule type" value="Genomic_DNA"/>
</dbReference>
<dbReference type="InterPro" id="IPR032109">
    <property type="entry name" value="Big_3_5"/>
</dbReference>
<dbReference type="InterPro" id="IPR043504">
    <property type="entry name" value="Peptidase_S1_PA_chymotrypsin"/>
</dbReference>
<proteinExistence type="predicted"/>
<evidence type="ECO:0000313" key="3">
    <source>
        <dbReference type="EMBL" id="GAA0720050.1"/>
    </source>
</evidence>
<name>A0ABP3TXP2_9GAMM</name>
<dbReference type="Gene3D" id="2.60.40.10">
    <property type="entry name" value="Immunoglobulins"/>
    <property type="match status" value="1"/>
</dbReference>
<dbReference type="InterPro" id="IPR013783">
    <property type="entry name" value="Ig-like_fold"/>
</dbReference>
<dbReference type="InterPro" id="IPR009003">
    <property type="entry name" value="Peptidase_S1_PA"/>
</dbReference>
<feature type="region of interest" description="Disordered" evidence="1">
    <location>
        <begin position="844"/>
        <end position="866"/>
    </location>
</feature>
<dbReference type="SUPFAM" id="SSF50494">
    <property type="entry name" value="Trypsin-like serine proteases"/>
    <property type="match status" value="1"/>
</dbReference>
<dbReference type="Gene3D" id="2.40.10.10">
    <property type="entry name" value="Trypsin-like serine proteases"/>
    <property type="match status" value="2"/>
</dbReference>
<dbReference type="PANTHER" id="PTHR36234:SF5">
    <property type="entry name" value="LYSYL ENDOPEPTIDASE"/>
    <property type="match status" value="1"/>
</dbReference>
<dbReference type="PANTHER" id="PTHR36234">
    <property type="entry name" value="LYSYL ENDOPEPTIDASE"/>
    <property type="match status" value="1"/>
</dbReference>
<gene>
    <name evidence="3" type="ORF">GCM10009105_29100</name>
</gene>
<dbReference type="Proteomes" id="UP001501523">
    <property type="component" value="Unassembled WGS sequence"/>
</dbReference>
<sequence>MRSKVFFARLRGWGSLAHLLFVAVLILAFPVSGFAKMYEEPRSFSLKDKSIERVERKTLPKLNIERLLEEDRARGKEPQHPGPHRFAVSADVAYALDNSGTWQKLPDGRLWRLRIQSPGAKSLNLGITRFEMPEGAKLWIYDPKQTHVEGPYTSRHRNRLGGLWTPVIESDEIVVEVFVPTGVSQPVVEIGKVNQGYRGFDKGVSGGGTEGACENDVICPVGDPWRNQIRAVGVYTLNGTADCSGTLLNDTAHDFKPYFLSANHCGVNSTNDSTIVVYWNYQSATCGTHGPGSLTDNQTGATYHASYAPSDFLLFELSAVPDPSFNVFYAGWDATGTTPPSTVGIHHPAADVKAISFSNSAPDTTAYMSPTHDPSGNHWYVLWNSGVTEPGSSGSCLFNTGNGRCIGQLHGGPSICGGSDLHDYYGRLSVSWNGGGTAATRLKDWLDPGNTGSLGIDGDPHITTLNGIHYDFQGAGEFVSLRDSDGLEIQTRQAPIATTFNPGPDAHDGLATCVSLNTAVATRVGKHRVTYEPNFSGVPDPAGLQLRVDGVLTTLGSAGLDLGDRGRIAKTSASGGLEVDFPDDSILFVTPGWWADQGKWYLNVDVVRPAATNGTPGAAPGSFPTGGIAGAIAPDNWLPALPDGTSMGPMPGSLHQRYLDLYQKFADAWRVTDKTSLFDYASGTSTDTFTMRDWPLEKPPCVLPKTKPVRPASERVAQKACRPVTGENTHNNCLFDVMVTGNLGFAKTYAIGQRALADSTRITISDNKDPTTVEEPVTFTATVNRIAPTGSDVPTGMVQFAVDGNKAGDPVKLDAKGQAMWRTSGLKPGNHKVAASFLPTQRSAFLASTSPDKEHTVRGERQDQGR</sequence>
<protein>
    <recommendedName>
        <fullName evidence="2">Bacterial Ig-like domain-containing protein</fullName>
    </recommendedName>
</protein>
<keyword evidence="4" id="KW-1185">Reference proteome</keyword>
<comment type="caution">
    <text evidence="3">The sequence shown here is derived from an EMBL/GenBank/DDBJ whole genome shotgun (WGS) entry which is preliminary data.</text>
</comment>
<accession>A0ABP3TXP2</accession>
<feature type="domain" description="Bacterial Ig-like" evidence="2">
    <location>
        <begin position="769"/>
        <end position="857"/>
    </location>
</feature>
<organism evidence="3 4">
    <name type="scientific">Dokdonella soli</name>
    <dbReference type="NCBI Taxonomy" id="529810"/>
    <lineage>
        <taxon>Bacteria</taxon>
        <taxon>Pseudomonadati</taxon>
        <taxon>Pseudomonadota</taxon>
        <taxon>Gammaproteobacteria</taxon>
        <taxon>Lysobacterales</taxon>
        <taxon>Rhodanobacteraceae</taxon>
        <taxon>Dokdonella</taxon>
    </lineage>
</organism>
<feature type="compositionally biased region" description="Basic and acidic residues" evidence="1">
    <location>
        <begin position="851"/>
        <end position="866"/>
    </location>
</feature>